<dbReference type="InterPro" id="IPR036396">
    <property type="entry name" value="Cyt_P450_sf"/>
</dbReference>
<evidence type="ECO:0000256" key="6">
    <source>
        <dbReference type="ARBA" id="ARBA00023004"/>
    </source>
</evidence>
<dbReference type="Proteomes" id="UP000887226">
    <property type="component" value="Unassembled WGS sequence"/>
</dbReference>
<dbReference type="PROSITE" id="PS00086">
    <property type="entry name" value="CYTOCHROME_P450"/>
    <property type="match status" value="1"/>
</dbReference>
<evidence type="ECO:0000256" key="3">
    <source>
        <dbReference type="ARBA" id="ARBA00022617"/>
    </source>
</evidence>
<proteinExistence type="inferred from homology"/>
<organism evidence="11 12">
    <name type="scientific">Calycina marina</name>
    <dbReference type="NCBI Taxonomy" id="1763456"/>
    <lineage>
        <taxon>Eukaryota</taxon>
        <taxon>Fungi</taxon>
        <taxon>Dikarya</taxon>
        <taxon>Ascomycota</taxon>
        <taxon>Pezizomycotina</taxon>
        <taxon>Leotiomycetes</taxon>
        <taxon>Helotiales</taxon>
        <taxon>Pezizellaceae</taxon>
        <taxon>Calycina</taxon>
    </lineage>
</organism>
<dbReference type="GO" id="GO:0005506">
    <property type="term" value="F:iron ion binding"/>
    <property type="evidence" value="ECO:0007669"/>
    <property type="project" value="InterPro"/>
</dbReference>
<dbReference type="PRINTS" id="PR00385">
    <property type="entry name" value="P450"/>
</dbReference>
<dbReference type="GO" id="GO:0020037">
    <property type="term" value="F:heme binding"/>
    <property type="evidence" value="ECO:0007669"/>
    <property type="project" value="InterPro"/>
</dbReference>
<dbReference type="GO" id="GO:0016712">
    <property type="term" value="F:oxidoreductase activity, acting on paired donors, with incorporation or reduction of molecular oxygen, reduced flavin or flavoprotein as one donor, and incorporation of one atom of oxygen"/>
    <property type="evidence" value="ECO:0007669"/>
    <property type="project" value="InterPro"/>
</dbReference>
<dbReference type="InterPro" id="IPR017972">
    <property type="entry name" value="Cyt_P450_CS"/>
</dbReference>
<accession>A0A9P8CFK8</accession>
<keyword evidence="4 8" id="KW-0479">Metal-binding</keyword>
<evidence type="ECO:0000313" key="11">
    <source>
        <dbReference type="EMBL" id="KAG9245264.1"/>
    </source>
</evidence>
<dbReference type="Pfam" id="PF00067">
    <property type="entry name" value="p450"/>
    <property type="match status" value="1"/>
</dbReference>
<dbReference type="PRINTS" id="PR01239">
    <property type="entry name" value="EP450IICYP52"/>
</dbReference>
<keyword evidence="3 8" id="KW-0349">Heme</keyword>
<gene>
    <name evidence="11" type="ORF">BJ878DRAFT_29211</name>
</gene>
<comment type="similarity">
    <text evidence="2 9">Belongs to the cytochrome P450 family.</text>
</comment>
<evidence type="ECO:0000256" key="8">
    <source>
        <dbReference type="PIRSR" id="PIRSR602402-1"/>
    </source>
</evidence>
<evidence type="ECO:0000256" key="9">
    <source>
        <dbReference type="RuleBase" id="RU000461"/>
    </source>
</evidence>
<keyword evidence="10" id="KW-0732">Signal</keyword>
<keyword evidence="7 9" id="KW-0503">Monooxygenase</keyword>
<dbReference type="PANTHER" id="PTHR24287:SF1">
    <property type="entry name" value="P450, PUTATIVE (EUROFUNG)-RELATED"/>
    <property type="match status" value="1"/>
</dbReference>
<dbReference type="SUPFAM" id="SSF48264">
    <property type="entry name" value="Cytochrome P450"/>
    <property type="match status" value="1"/>
</dbReference>
<feature type="binding site" description="axial binding residue" evidence="8">
    <location>
        <position position="451"/>
    </location>
    <ligand>
        <name>heme</name>
        <dbReference type="ChEBI" id="CHEBI:30413"/>
    </ligand>
    <ligandPart>
        <name>Fe</name>
        <dbReference type="ChEBI" id="CHEBI:18248"/>
    </ligandPart>
</feature>
<reference evidence="11" key="1">
    <citation type="journal article" date="2021" name="IMA Fungus">
        <title>Genomic characterization of three marine fungi, including Emericellopsis atlantica sp. nov. with signatures of a generalist lifestyle and marine biomass degradation.</title>
        <authorList>
            <person name="Hagestad O.C."/>
            <person name="Hou L."/>
            <person name="Andersen J.H."/>
            <person name="Hansen E.H."/>
            <person name="Altermark B."/>
            <person name="Li C."/>
            <person name="Kuhnert E."/>
            <person name="Cox R.J."/>
            <person name="Crous P.W."/>
            <person name="Spatafora J.W."/>
            <person name="Lail K."/>
            <person name="Amirebrahimi M."/>
            <person name="Lipzen A."/>
            <person name="Pangilinan J."/>
            <person name="Andreopoulos W."/>
            <person name="Hayes R.D."/>
            <person name="Ng V."/>
            <person name="Grigoriev I.V."/>
            <person name="Jackson S.A."/>
            <person name="Sutton T.D.S."/>
            <person name="Dobson A.D.W."/>
            <person name="Rama T."/>
        </authorList>
    </citation>
    <scope>NUCLEOTIDE SEQUENCE</scope>
    <source>
        <strain evidence="11">TRa3180A</strain>
    </source>
</reference>
<evidence type="ECO:0000256" key="1">
    <source>
        <dbReference type="ARBA" id="ARBA00001971"/>
    </source>
</evidence>
<evidence type="ECO:0000256" key="5">
    <source>
        <dbReference type="ARBA" id="ARBA00023002"/>
    </source>
</evidence>
<dbReference type="InterPro" id="IPR002402">
    <property type="entry name" value="Cyt_P450_E_grp-II"/>
</dbReference>
<evidence type="ECO:0000256" key="2">
    <source>
        <dbReference type="ARBA" id="ARBA00010617"/>
    </source>
</evidence>
<keyword evidence="5 9" id="KW-0560">Oxidoreductase</keyword>
<evidence type="ECO:0000256" key="10">
    <source>
        <dbReference type="SAM" id="SignalP"/>
    </source>
</evidence>
<dbReference type="PRINTS" id="PR00464">
    <property type="entry name" value="EP450II"/>
</dbReference>
<dbReference type="InterPro" id="IPR001128">
    <property type="entry name" value="Cyt_P450"/>
</dbReference>
<comment type="caution">
    <text evidence="11">The sequence shown here is derived from an EMBL/GenBank/DDBJ whole genome shotgun (WGS) entry which is preliminary data.</text>
</comment>
<dbReference type="AlphaFoldDB" id="A0A9P8CFK8"/>
<evidence type="ECO:0000256" key="4">
    <source>
        <dbReference type="ARBA" id="ARBA00022723"/>
    </source>
</evidence>
<keyword evidence="12" id="KW-1185">Reference proteome</keyword>
<evidence type="ECO:0000256" key="7">
    <source>
        <dbReference type="ARBA" id="ARBA00023033"/>
    </source>
</evidence>
<feature type="signal peptide" evidence="10">
    <location>
        <begin position="1"/>
        <end position="22"/>
    </location>
</feature>
<protein>
    <submittedName>
        <fullName evidence="11">Cytochrome P450</fullName>
    </submittedName>
</protein>
<name>A0A9P8CFK8_9HELO</name>
<dbReference type="Gene3D" id="1.10.630.10">
    <property type="entry name" value="Cytochrome P450"/>
    <property type="match status" value="1"/>
</dbReference>
<dbReference type="InterPro" id="IPR047146">
    <property type="entry name" value="Cyt_P450_E_CYP52_fungi"/>
</dbReference>
<dbReference type="CDD" id="cd11063">
    <property type="entry name" value="CYP52"/>
    <property type="match status" value="1"/>
</dbReference>
<dbReference type="EMBL" id="MU253856">
    <property type="protein sequence ID" value="KAG9245264.1"/>
    <property type="molecule type" value="Genomic_DNA"/>
</dbReference>
<keyword evidence="6 8" id="KW-0408">Iron</keyword>
<dbReference type="OrthoDB" id="1470350at2759"/>
<dbReference type="PANTHER" id="PTHR24287">
    <property type="entry name" value="P450, PUTATIVE (EUROFUNG)-RELATED"/>
    <property type="match status" value="1"/>
</dbReference>
<comment type="cofactor">
    <cofactor evidence="1 8">
        <name>heme</name>
        <dbReference type="ChEBI" id="CHEBI:30413"/>
    </cofactor>
</comment>
<feature type="chain" id="PRO_5040475157" evidence="10">
    <location>
        <begin position="23"/>
        <end position="505"/>
    </location>
</feature>
<sequence length="505" mass="56627">MGHLNNALAALLALFSLFAVRGIYTYIEGIRFSRAHGCKPAKRFPQSERIIGYDLYKQQQEAARTKSLLARGLKRYADNGPTFSFSFMGNTFVSTIDPENIKHILATQFGDFVLGSRSVTFGPLLGRGIFTSDGTHWEHSRALVRPNFTRAQVADLNTFETHIQHMIAKIPRDGSTVDLQTLFFRLTLDSATEFLFGESVHSLLHPDNSEEQEFGRAFDAAQNLCGRRGRLGKLGAYYTTKDFQKNCKTVHDFVDKIVMKAVKDVDPQDPEKTASGNGGRYVFLNEMVKSTRDPKQLRDELLNILLAGRDTTASLLSHTFHVLARRPDILKPLQNEIDELNGKVPDYETLKQMKYLKNLLTESLRLFPVVPGNARQANKNTTIPRGGDPDGLSPIFIAKGTIVTYAPYAMHRRKDIYGPDADIFRPERWAPEEGLRPGWGYLPFNGGPRICVGQQFALTEASYTIIRLLQEFKGLENRDDGPWVENLALTLSVDGGVKVAMVPRS</sequence>
<evidence type="ECO:0000313" key="12">
    <source>
        <dbReference type="Proteomes" id="UP000887226"/>
    </source>
</evidence>
<dbReference type="InterPro" id="IPR002974">
    <property type="entry name" value="Cyt_P450_E_CYP52_ascomycetes"/>
</dbReference>